<keyword evidence="2" id="KW-1185">Reference proteome</keyword>
<dbReference type="RefSeq" id="WP_344930421.1">
    <property type="nucleotide sequence ID" value="NZ_BAABCW010000025.1"/>
</dbReference>
<reference evidence="2" key="1">
    <citation type="journal article" date="2019" name="Int. J. Syst. Evol. Microbiol.">
        <title>The Global Catalogue of Microorganisms (GCM) 10K type strain sequencing project: providing services to taxonomists for standard genome sequencing and annotation.</title>
        <authorList>
            <consortium name="The Broad Institute Genomics Platform"/>
            <consortium name="The Broad Institute Genome Sequencing Center for Infectious Disease"/>
            <person name="Wu L."/>
            <person name="Ma J."/>
        </authorList>
    </citation>
    <scope>NUCLEOTIDE SEQUENCE [LARGE SCALE GENOMIC DNA]</scope>
    <source>
        <strain evidence="2">JCM 17106</strain>
    </source>
</reference>
<proteinExistence type="predicted"/>
<sequence>MEEKNPFKKIETDKTVPEGIKEYIIADIVDVFKDENHYVIGDTIKTDTIQGCIEAIDDTYITLAGVTGIIRVPIKEIIKNTVEIIKNE</sequence>
<accession>A0ABP6UWV2</accession>
<evidence type="ECO:0000313" key="1">
    <source>
        <dbReference type="EMBL" id="GAA3521204.1"/>
    </source>
</evidence>
<evidence type="ECO:0000313" key="2">
    <source>
        <dbReference type="Proteomes" id="UP001500459"/>
    </source>
</evidence>
<comment type="caution">
    <text evidence="1">The sequence shown here is derived from an EMBL/GenBank/DDBJ whole genome shotgun (WGS) entry which is preliminary data.</text>
</comment>
<organism evidence="1 2">
    <name type="scientific">Aquimarina addita</name>
    <dbReference type="NCBI Taxonomy" id="870485"/>
    <lineage>
        <taxon>Bacteria</taxon>
        <taxon>Pseudomonadati</taxon>
        <taxon>Bacteroidota</taxon>
        <taxon>Flavobacteriia</taxon>
        <taxon>Flavobacteriales</taxon>
        <taxon>Flavobacteriaceae</taxon>
        <taxon>Aquimarina</taxon>
    </lineage>
</organism>
<dbReference type="EMBL" id="BAABCW010000025">
    <property type="protein sequence ID" value="GAA3521204.1"/>
    <property type="molecule type" value="Genomic_DNA"/>
</dbReference>
<dbReference type="Proteomes" id="UP001500459">
    <property type="component" value="Unassembled WGS sequence"/>
</dbReference>
<evidence type="ECO:0008006" key="3">
    <source>
        <dbReference type="Google" id="ProtNLM"/>
    </source>
</evidence>
<gene>
    <name evidence="1" type="ORF">GCM10022393_39460</name>
</gene>
<protein>
    <recommendedName>
        <fullName evidence="3">DUF4926 domain-containing protein</fullName>
    </recommendedName>
</protein>
<name>A0ABP6UWV2_9FLAO</name>